<feature type="region of interest" description="Disordered" evidence="7">
    <location>
        <begin position="13"/>
        <end position="48"/>
    </location>
</feature>
<evidence type="ECO:0000256" key="2">
    <source>
        <dbReference type="ARBA" id="ARBA00022679"/>
    </source>
</evidence>
<dbReference type="GO" id="GO:0016740">
    <property type="term" value="F:transferase activity"/>
    <property type="evidence" value="ECO:0007669"/>
    <property type="project" value="UniProtKB-KW"/>
</dbReference>
<dbReference type="GO" id="GO:0008360">
    <property type="term" value="P:regulation of cell shape"/>
    <property type="evidence" value="ECO:0007669"/>
    <property type="project" value="UniProtKB-UniRule"/>
</dbReference>
<keyword evidence="5 6" id="KW-0961">Cell wall biogenesis/degradation</keyword>
<dbReference type="GO" id="GO:0018104">
    <property type="term" value="P:peptidoglycan-protein cross-linking"/>
    <property type="evidence" value="ECO:0007669"/>
    <property type="project" value="TreeGrafter"/>
</dbReference>
<gene>
    <name evidence="10" type="ORF">F6B40_02705</name>
</gene>
<keyword evidence="8" id="KW-0472">Membrane</keyword>
<evidence type="ECO:0000256" key="1">
    <source>
        <dbReference type="ARBA" id="ARBA00004752"/>
    </source>
</evidence>
<evidence type="ECO:0000313" key="11">
    <source>
        <dbReference type="Proteomes" id="UP000326838"/>
    </source>
</evidence>
<reference evidence="11" key="1">
    <citation type="submission" date="2019-09" db="EMBL/GenBank/DDBJ databases">
        <title>Mumia zhuanghuii sp. nov. isolated from the intestinal contents of plateau pika (Ochotona curzoniae) in the Qinghai-Tibet plateau of China.</title>
        <authorList>
            <person name="Tian Z."/>
        </authorList>
    </citation>
    <scope>NUCLEOTIDE SEQUENCE [LARGE SCALE GENOMIC DNA]</scope>
    <source>
        <strain evidence="11">L-033</strain>
    </source>
</reference>
<keyword evidence="2" id="KW-0808">Transferase</keyword>
<comment type="pathway">
    <text evidence="1 6">Cell wall biogenesis; peptidoglycan biosynthesis.</text>
</comment>
<organism evidence="10 11">
    <name type="scientific">Microbacterium caowuchunii</name>
    <dbReference type="NCBI Taxonomy" id="2614638"/>
    <lineage>
        <taxon>Bacteria</taxon>
        <taxon>Bacillati</taxon>
        <taxon>Actinomycetota</taxon>
        <taxon>Actinomycetes</taxon>
        <taxon>Micrococcales</taxon>
        <taxon>Microbacteriaceae</taxon>
        <taxon>Microbacterium</taxon>
    </lineage>
</organism>
<dbReference type="CDD" id="cd16913">
    <property type="entry name" value="YkuD_like"/>
    <property type="match status" value="1"/>
</dbReference>
<sequence length="494" mass="50469">MKGLSFAGGERVTDLVTGPTSQAETTDAVPSAGSGDDETTTYAWAPEEPAPKKRRLGLWIGIPSAAVAIAAVAASLILIAPGTAVAGVPVGGLTVGGAADALQSRLASTTIEVETPAGTAQITGADLGASVDARALAESAFAAHPMWNITQWNSAPMEAEITVDPALTEQALRDAAGSAYSAPVDASVAFDAASASYTTTPAIEGQGLDPATVTSALEDAFTSGTGRTTIDGTFVPIEAALTTAEADAAVGQLNGMLDTVGFYVGEERTVPIDRAVAASWLTVTDVDGSIALSADAAAIQPSVDALPGLVDRAPVNATVVTDTAGNVLQELTPGVAGRAVGDTSGVADAFAAQLATGNAAYQVPVTETAFETTTLARNIDVNLSSQRATLYENGQVVYSWAISSGLSGTPTPTGNFTVFAHVRMQNMGCGPTSSYCTEDVPWVTYFAPDIAFHGAYWHNNFGSPMSHGCVNMRISEAKFVFDWAPNGTPVSVHY</sequence>
<name>A0A5N0TPX8_9MICO</name>
<evidence type="ECO:0000256" key="7">
    <source>
        <dbReference type="SAM" id="MobiDB-lite"/>
    </source>
</evidence>
<dbReference type="InterPro" id="IPR005490">
    <property type="entry name" value="LD_TPept_cat_dom"/>
</dbReference>
<dbReference type="GO" id="GO:0071555">
    <property type="term" value="P:cell wall organization"/>
    <property type="evidence" value="ECO:0007669"/>
    <property type="project" value="UniProtKB-UniRule"/>
</dbReference>
<dbReference type="InterPro" id="IPR038063">
    <property type="entry name" value="Transpep_catalytic_dom"/>
</dbReference>
<evidence type="ECO:0000256" key="8">
    <source>
        <dbReference type="SAM" id="Phobius"/>
    </source>
</evidence>
<evidence type="ECO:0000256" key="6">
    <source>
        <dbReference type="PROSITE-ProRule" id="PRU01373"/>
    </source>
</evidence>
<feature type="active site" description="Proton donor/acceptor" evidence="6">
    <location>
        <position position="453"/>
    </location>
</feature>
<evidence type="ECO:0000256" key="3">
    <source>
        <dbReference type="ARBA" id="ARBA00022960"/>
    </source>
</evidence>
<keyword evidence="11" id="KW-1185">Reference proteome</keyword>
<dbReference type="GO" id="GO:0071972">
    <property type="term" value="F:peptidoglycan L,D-transpeptidase activity"/>
    <property type="evidence" value="ECO:0007669"/>
    <property type="project" value="TreeGrafter"/>
</dbReference>
<keyword evidence="8" id="KW-0812">Transmembrane</keyword>
<dbReference type="InterPro" id="IPR050979">
    <property type="entry name" value="LD-transpeptidase"/>
</dbReference>
<dbReference type="Pfam" id="PF03734">
    <property type="entry name" value="YkuD"/>
    <property type="match status" value="1"/>
</dbReference>
<keyword evidence="3 6" id="KW-0133">Cell shape</keyword>
<dbReference type="AlphaFoldDB" id="A0A5N0TPX8"/>
<protein>
    <submittedName>
        <fullName evidence="10">L,D-transpeptidase</fullName>
    </submittedName>
</protein>
<dbReference type="SUPFAM" id="SSF141523">
    <property type="entry name" value="L,D-transpeptidase catalytic domain-like"/>
    <property type="match status" value="1"/>
</dbReference>
<dbReference type="EMBL" id="VYUY01000005">
    <property type="protein sequence ID" value="KAA9135449.1"/>
    <property type="molecule type" value="Genomic_DNA"/>
</dbReference>
<comment type="caution">
    <text evidence="10">The sequence shown here is derived from an EMBL/GenBank/DDBJ whole genome shotgun (WGS) entry which is preliminary data.</text>
</comment>
<feature type="transmembrane region" description="Helical" evidence="8">
    <location>
        <begin position="56"/>
        <end position="80"/>
    </location>
</feature>
<evidence type="ECO:0000259" key="9">
    <source>
        <dbReference type="PROSITE" id="PS52029"/>
    </source>
</evidence>
<dbReference type="PROSITE" id="PS52029">
    <property type="entry name" value="LD_TPASE"/>
    <property type="match status" value="1"/>
</dbReference>
<dbReference type="UniPathway" id="UPA00219"/>
<dbReference type="PANTHER" id="PTHR30582">
    <property type="entry name" value="L,D-TRANSPEPTIDASE"/>
    <property type="match status" value="1"/>
</dbReference>
<feature type="domain" description="L,D-TPase catalytic" evidence="9">
    <location>
        <begin position="377"/>
        <end position="493"/>
    </location>
</feature>
<accession>A0A5N0TPX8</accession>
<keyword evidence="8" id="KW-1133">Transmembrane helix</keyword>
<dbReference type="Gene3D" id="2.40.440.10">
    <property type="entry name" value="L,D-transpeptidase catalytic domain-like"/>
    <property type="match status" value="1"/>
</dbReference>
<feature type="active site" description="Nucleophile" evidence="6">
    <location>
        <position position="469"/>
    </location>
</feature>
<evidence type="ECO:0000313" key="10">
    <source>
        <dbReference type="EMBL" id="KAA9135449.1"/>
    </source>
</evidence>
<dbReference type="Proteomes" id="UP000326838">
    <property type="component" value="Unassembled WGS sequence"/>
</dbReference>
<proteinExistence type="predicted"/>
<evidence type="ECO:0000256" key="4">
    <source>
        <dbReference type="ARBA" id="ARBA00022984"/>
    </source>
</evidence>
<dbReference type="GO" id="GO:0005576">
    <property type="term" value="C:extracellular region"/>
    <property type="evidence" value="ECO:0007669"/>
    <property type="project" value="TreeGrafter"/>
</dbReference>
<dbReference type="PANTHER" id="PTHR30582:SF2">
    <property type="entry name" value="L,D-TRANSPEPTIDASE YCIB-RELATED"/>
    <property type="match status" value="1"/>
</dbReference>
<evidence type="ECO:0000256" key="5">
    <source>
        <dbReference type="ARBA" id="ARBA00023316"/>
    </source>
</evidence>
<keyword evidence="4 6" id="KW-0573">Peptidoglycan synthesis</keyword>